<protein>
    <recommendedName>
        <fullName evidence="5">DUF2975 domain-containing protein</fullName>
    </recommendedName>
</protein>
<proteinExistence type="predicted"/>
<keyword evidence="4" id="KW-1185">Reference proteome</keyword>
<evidence type="ECO:0000313" key="3">
    <source>
        <dbReference type="EMBL" id="PVM91903.1"/>
    </source>
</evidence>
<feature type="transmembrane region" description="Helical" evidence="1">
    <location>
        <begin position="12"/>
        <end position="43"/>
    </location>
</feature>
<dbReference type="AlphaFoldDB" id="A0A2T9K7P7"/>
<evidence type="ECO:0000256" key="1">
    <source>
        <dbReference type="SAM" id="Phobius"/>
    </source>
</evidence>
<feature type="transmembrane region" description="Helical" evidence="1">
    <location>
        <begin position="93"/>
        <end position="121"/>
    </location>
</feature>
<keyword evidence="1" id="KW-1133">Transmembrane helix</keyword>
<feature type="chain" id="PRO_5015537693" description="DUF2975 domain-containing protein" evidence="2">
    <location>
        <begin position="30"/>
        <end position="223"/>
    </location>
</feature>
<keyword evidence="2" id="KW-0732">Signal</keyword>
<accession>A0A2T9K7P7</accession>
<dbReference type="Proteomes" id="UP000245073">
    <property type="component" value="Unassembled WGS sequence"/>
</dbReference>
<feature type="signal peptide" evidence="2">
    <location>
        <begin position="1"/>
        <end position="29"/>
    </location>
</feature>
<feature type="transmembrane region" description="Helical" evidence="1">
    <location>
        <begin position="133"/>
        <end position="155"/>
    </location>
</feature>
<name>A0A2T9K7P7_9CAUL</name>
<evidence type="ECO:0000256" key="2">
    <source>
        <dbReference type="SAM" id="SignalP"/>
    </source>
</evidence>
<feature type="transmembrane region" description="Helical" evidence="1">
    <location>
        <begin position="193"/>
        <end position="213"/>
    </location>
</feature>
<dbReference type="RefSeq" id="WP_109100112.1">
    <property type="nucleotide sequence ID" value="NZ_QDKQ01000028.1"/>
</dbReference>
<evidence type="ECO:0000313" key="4">
    <source>
        <dbReference type="Proteomes" id="UP000245073"/>
    </source>
</evidence>
<keyword evidence="1" id="KW-0472">Membrane</keyword>
<evidence type="ECO:0008006" key="5">
    <source>
        <dbReference type="Google" id="ProtNLM"/>
    </source>
</evidence>
<reference evidence="3 4" key="1">
    <citation type="submission" date="2018-04" db="EMBL/GenBank/DDBJ databases">
        <title>The genome sequence of Caulobacter sp. 744.</title>
        <authorList>
            <person name="Gao J."/>
            <person name="Sun J."/>
        </authorList>
    </citation>
    <scope>NUCLEOTIDE SEQUENCE [LARGE SCALE GENOMIC DNA]</scope>
    <source>
        <strain evidence="3 4">774</strain>
    </source>
</reference>
<gene>
    <name evidence="3" type="ORF">DDF67_06630</name>
</gene>
<comment type="caution">
    <text evidence="3">The sequence shown here is derived from an EMBL/GenBank/DDBJ whole genome shotgun (WGS) entry which is preliminary data.</text>
</comment>
<organism evidence="3 4">
    <name type="scientific">Caulobacter endophyticus</name>
    <dbReference type="NCBI Taxonomy" id="2172652"/>
    <lineage>
        <taxon>Bacteria</taxon>
        <taxon>Pseudomonadati</taxon>
        <taxon>Pseudomonadota</taxon>
        <taxon>Alphaproteobacteria</taxon>
        <taxon>Caulobacterales</taxon>
        <taxon>Caulobacteraceae</taxon>
        <taxon>Caulobacter</taxon>
    </lineage>
</organism>
<sequence>MGRNLRNASLRAFCGAMAAACALASLAMAFVMIGSFVAVTYAMTTGQNFQWNRTAPSASVSVQGQSTTCAKGATTCETTPLKAFPVEAVAPSIVGFTVAFLPGAVLAYGLAEACLCFFAFARGRYLQRRTTAQLARFAVAGLFFVVTAPMAGALAKGAGELTIKAIALASRDGGETTAQFTAFTTTFTGANGLLIGLYAVTLTVIALIMARAATIAEDHAQIV</sequence>
<dbReference type="EMBL" id="QDKQ01000028">
    <property type="protein sequence ID" value="PVM91903.1"/>
    <property type="molecule type" value="Genomic_DNA"/>
</dbReference>
<keyword evidence="1" id="KW-0812">Transmembrane</keyword>